<feature type="region of interest" description="Disordered" evidence="6">
    <location>
        <begin position="836"/>
        <end position="860"/>
    </location>
</feature>
<sequence length="1310" mass="153501">MYNCQLDDRFVYSNNNLIHESNHIQVYEGLDMRNQQPIYVKIVDEKAFNMFDRQTNQQEKDIIFKTGIEIKKQQIEMFTQLANTNQSRQFSPQVLDVLEIQSSQIAVILQGSKFGTLNEYLQRNNYLEEYDALLIFKQVALGLQELHNQQIVHGAICLDNIQVDEMAFSLTCLSIPGGQFSKITHQTQQQEVESNYYLSPEILANITAQKTMKSDIWALGILFFRLLRGRYFYGGKTREEIYNQITAHKTIMKSWLDEFDKREGDFPIQISRQCQFFLGKMLAKNPDDRPTISEVLNNSLLEVVKIIGKNDQSSISNIKKYGGDLLMNLPPNLQNSQIGAQYTFFRESRIRNDIDGYMVEDLYFGVMLKPHQNQTSNIKQYDKSLIRLKVVGNFPHQKVDRFLENVEKFQQLELFDAAGRSEIVRIYEIVYLLPGQLNNPLGQVIIAQDYCNQGNLNEYFIKRKNTNQKSVYEIDATLVMHRLLNTMTKICRVLNFHGAFHMKNLYLDQGMIKIGEPLIISSITEQKFQENREIFDYFAPEYKQDVGIYDPRADLHKVDIWSFGMIFYKMVFGDIPIFDLNQKPIFSQSSNQYISERVRNIIRLCLLINVDQRAEWPDITQSMQEEQIEQQYDLTIKPLPLTNESLKLENQINDDIVPYEHKGLSEKYKMKNMLSKVNVESNLNNNNQQKKGRFFQKSQQEKAVDDNESSNQFQQKKGSFYDNDDNTIEKNRLDQTGIKTNVENEEDDIHGTTNNLDYHQVNQSVNNSMLNDSKYKIIDYENNKYHHNEDLENNNNQLNNIEQNVENTSQHTQMYQVNNTNADNENLIQIKTEQVENKSNNLYDKSQSRSPSKANFNNNSRILKQEDDYDYIDQIQLTDNKKFRENKQVISQQEQGTIKPQPNILLRYNEKQEEEVIRLVPSKTTGGNKLSLLRKLIKALLFILLFLTVFYRNNMANSWSAIFVRGNMKIIQMSYQNGSNQNQLASIITTNQQQLLNYDINYLQTIQVYGCLDNLQFMSTTNQLQIIEVLRSTAFFFFAFLSFLSMIFILIIRIIHVWRLDLYTIYQNYQNGLLKPYNRYLFHCQIISYLEFSFIYYSHYQLFNFFYYCVLSPCLGVTVINNNTPILSDSSKYQLSGMLGDYFTKIVCTNALFGTIHILFIIYYIIFPLKNSELFMNYYHAIIRGSSYIFGCWIMCRIGGFLIFQPTYSYDNDSFIAATLGTGEYQSVFGFIPELMEIILIAVDLLVEFLFYQIGLFYDKQTNYTVSKRKRDAVYPNIQFKRNPVHIQLKSQLSYKQVTHSQKTLSMKQL</sequence>
<dbReference type="GO" id="GO:0005524">
    <property type="term" value="F:ATP binding"/>
    <property type="evidence" value="ECO:0007669"/>
    <property type="project" value="InterPro"/>
</dbReference>
<accession>I7M631</accession>
<dbReference type="PROSITE" id="PS50011">
    <property type="entry name" value="PROTEIN_KINASE_DOM"/>
    <property type="match status" value="2"/>
</dbReference>
<evidence type="ECO:0000256" key="3">
    <source>
        <dbReference type="ARBA" id="ARBA00022741"/>
    </source>
</evidence>
<keyword evidence="5" id="KW-0067">ATP-binding</keyword>
<dbReference type="Proteomes" id="UP000009168">
    <property type="component" value="Unassembled WGS sequence"/>
</dbReference>
<keyword evidence="10" id="KW-1185">Reference proteome</keyword>
<proteinExistence type="predicted"/>
<evidence type="ECO:0000313" key="9">
    <source>
        <dbReference type="EMBL" id="EAR84109.2"/>
    </source>
</evidence>
<dbReference type="PANTHER" id="PTHR24345">
    <property type="entry name" value="SERINE/THREONINE-PROTEIN KINASE PLK"/>
    <property type="match status" value="1"/>
</dbReference>
<name>I7M631_TETTS</name>
<dbReference type="EMBL" id="GG662432">
    <property type="protein sequence ID" value="EAR84109.2"/>
    <property type="molecule type" value="Genomic_DNA"/>
</dbReference>
<evidence type="ECO:0000256" key="4">
    <source>
        <dbReference type="ARBA" id="ARBA00022777"/>
    </source>
</evidence>
<keyword evidence="4 9" id="KW-0418">Kinase</keyword>
<dbReference type="KEGG" id="tet:TTHERM_00722940"/>
<dbReference type="InParanoid" id="I7M631"/>
<evidence type="ECO:0000256" key="7">
    <source>
        <dbReference type="SAM" id="Phobius"/>
    </source>
</evidence>
<dbReference type="InterPro" id="IPR000719">
    <property type="entry name" value="Prot_kinase_dom"/>
</dbReference>
<keyword evidence="2" id="KW-0808">Transferase</keyword>
<feature type="transmembrane region" description="Helical" evidence="7">
    <location>
        <begin position="1105"/>
        <end position="1122"/>
    </location>
</feature>
<dbReference type="eggNOG" id="KOG0032">
    <property type="taxonomic scope" value="Eukaryota"/>
</dbReference>
<dbReference type="SMART" id="SM00220">
    <property type="entry name" value="S_TKc"/>
    <property type="match status" value="1"/>
</dbReference>
<dbReference type="InterPro" id="IPR011009">
    <property type="entry name" value="Kinase-like_dom_sf"/>
</dbReference>
<dbReference type="RefSeq" id="XP_001031772.2">
    <property type="nucleotide sequence ID" value="XM_001031772.2"/>
</dbReference>
<evidence type="ECO:0000259" key="8">
    <source>
        <dbReference type="PROSITE" id="PS50011"/>
    </source>
</evidence>
<dbReference type="GO" id="GO:0004672">
    <property type="term" value="F:protein kinase activity"/>
    <property type="evidence" value="ECO:0007669"/>
    <property type="project" value="InterPro"/>
</dbReference>
<reference evidence="10" key="1">
    <citation type="journal article" date="2006" name="PLoS Biol.">
        <title>Macronuclear genome sequence of the ciliate Tetrahymena thermophila, a model eukaryote.</title>
        <authorList>
            <person name="Eisen J.A."/>
            <person name="Coyne R.S."/>
            <person name="Wu M."/>
            <person name="Wu D."/>
            <person name="Thiagarajan M."/>
            <person name="Wortman J.R."/>
            <person name="Badger J.H."/>
            <person name="Ren Q."/>
            <person name="Amedeo P."/>
            <person name="Jones K.M."/>
            <person name="Tallon L.J."/>
            <person name="Delcher A.L."/>
            <person name="Salzberg S.L."/>
            <person name="Silva J.C."/>
            <person name="Haas B.J."/>
            <person name="Majoros W.H."/>
            <person name="Farzad M."/>
            <person name="Carlton J.M."/>
            <person name="Smith R.K. Jr."/>
            <person name="Garg J."/>
            <person name="Pearlman R.E."/>
            <person name="Karrer K.M."/>
            <person name="Sun L."/>
            <person name="Manning G."/>
            <person name="Elde N.C."/>
            <person name="Turkewitz A.P."/>
            <person name="Asai D.J."/>
            <person name="Wilkes D.E."/>
            <person name="Wang Y."/>
            <person name="Cai H."/>
            <person name="Collins K."/>
            <person name="Stewart B.A."/>
            <person name="Lee S.R."/>
            <person name="Wilamowska K."/>
            <person name="Weinberg Z."/>
            <person name="Ruzzo W.L."/>
            <person name="Wloga D."/>
            <person name="Gaertig J."/>
            <person name="Frankel J."/>
            <person name="Tsao C.-C."/>
            <person name="Gorovsky M.A."/>
            <person name="Keeling P.J."/>
            <person name="Waller R.F."/>
            <person name="Patron N.J."/>
            <person name="Cherry J.M."/>
            <person name="Stover N.A."/>
            <person name="Krieger C.J."/>
            <person name="del Toro C."/>
            <person name="Ryder H.F."/>
            <person name="Williamson S.C."/>
            <person name="Barbeau R.A."/>
            <person name="Hamilton E.P."/>
            <person name="Orias E."/>
        </authorList>
    </citation>
    <scope>NUCLEOTIDE SEQUENCE [LARGE SCALE GENOMIC DNA]</scope>
    <source>
        <strain evidence="10">SB210</strain>
    </source>
</reference>
<dbReference type="Gene3D" id="1.10.510.10">
    <property type="entry name" value="Transferase(Phosphotransferase) domain 1"/>
    <property type="match status" value="2"/>
</dbReference>
<evidence type="ECO:0000256" key="6">
    <source>
        <dbReference type="SAM" id="MobiDB-lite"/>
    </source>
</evidence>
<feature type="transmembrane region" description="Helical" evidence="7">
    <location>
        <begin position="1188"/>
        <end position="1208"/>
    </location>
</feature>
<dbReference type="GeneID" id="7836963"/>
<evidence type="ECO:0000313" key="10">
    <source>
        <dbReference type="Proteomes" id="UP000009168"/>
    </source>
</evidence>
<dbReference type="Pfam" id="PF00069">
    <property type="entry name" value="Pkinase"/>
    <property type="match status" value="2"/>
</dbReference>
<dbReference type="PANTHER" id="PTHR24345:SF0">
    <property type="entry name" value="CELL CYCLE SERINE_THREONINE-PROTEIN KINASE CDC5_MSD2"/>
    <property type="match status" value="1"/>
</dbReference>
<keyword evidence="7" id="KW-1133">Transmembrane helix</keyword>
<organism evidence="9 10">
    <name type="scientific">Tetrahymena thermophila (strain SB210)</name>
    <dbReference type="NCBI Taxonomy" id="312017"/>
    <lineage>
        <taxon>Eukaryota</taxon>
        <taxon>Sar</taxon>
        <taxon>Alveolata</taxon>
        <taxon>Ciliophora</taxon>
        <taxon>Intramacronucleata</taxon>
        <taxon>Oligohymenophorea</taxon>
        <taxon>Hymenostomatida</taxon>
        <taxon>Tetrahymenina</taxon>
        <taxon>Tetrahymenidae</taxon>
        <taxon>Tetrahymena</taxon>
    </lineage>
</organism>
<keyword evidence="7" id="KW-0472">Membrane</keyword>
<dbReference type="STRING" id="312017.I7M631"/>
<feature type="domain" description="Protein kinase" evidence="8">
    <location>
        <begin position="301"/>
        <end position="628"/>
    </location>
</feature>
<keyword evidence="1" id="KW-0723">Serine/threonine-protein kinase</keyword>
<feature type="domain" description="Protein kinase" evidence="8">
    <location>
        <begin position="12"/>
        <end position="301"/>
    </location>
</feature>
<feature type="region of interest" description="Disordered" evidence="6">
    <location>
        <begin position="694"/>
        <end position="729"/>
    </location>
</feature>
<gene>
    <name evidence="9" type="ORF">TTHERM_00722940</name>
</gene>
<keyword evidence="3" id="KW-0547">Nucleotide-binding</keyword>
<dbReference type="OrthoDB" id="10687976at2759"/>
<evidence type="ECO:0000256" key="1">
    <source>
        <dbReference type="ARBA" id="ARBA00022527"/>
    </source>
</evidence>
<feature type="transmembrane region" description="Helical" evidence="7">
    <location>
        <begin position="1034"/>
        <end position="1060"/>
    </location>
</feature>
<dbReference type="GO" id="GO:0005634">
    <property type="term" value="C:nucleus"/>
    <property type="evidence" value="ECO:0007669"/>
    <property type="project" value="TreeGrafter"/>
</dbReference>
<evidence type="ECO:0000256" key="2">
    <source>
        <dbReference type="ARBA" id="ARBA00022679"/>
    </source>
</evidence>
<feature type="transmembrane region" description="Helical" evidence="7">
    <location>
        <begin position="1142"/>
        <end position="1167"/>
    </location>
</feature>
<feature type="transmembrane region" description="Helical" evidence="7">
    <location>
        <begin position="1080"/>
        <end position="1098"/>
    </location>
</feature>
<dbReference type="SUPFAM" id="SSF56112">
    <property type="entry name" value="Protein kinase-like (PK-like)"/>
    <property type="match status" value="2"/>
</dbReference>
<keyword evidence="7" id="KW-0812">Transmembrane</keyword>
<evidence type="ECO:0000256" key="5">
    <source>
        <dbReference type="ARBA" id="ARBA00022840"/>
    </source>
</evidence>
<protein>
    <submittedName>
        <fullName evidence="9">Kinase domain protein</fullName>
    </submittedName>
</protein>
<feature type="transmembrane region" description="Helical" evidence="7">
    <location>
        <begin position="1228"/>
        <end position="1251"/>
    </location>
</feature>